<dbReference type="AlphaFoldDB" id="A0A1R1PTZ8"/>
<protein>
    <submittedName>
        <fullName evidence="2">Uncharacterized protein</fullName>
    </submittedName>
</protein>
<organism evidence="2 3">
    <name type="scientific">Zancudomyces culisetae</name>
    <name type="common">Gut fungus</name>
    <name type="synonym">Smittium culisetae</name>
    <dbReference type="NCBI Taxonomy" id="1213189"/>
    <lineage>
        <taxon>Eukaryota</taxon>
        <taxon>Fungi</taxon>
        <taxon>Fungi incertae sedis</taxon>
        <taxon>Zoopagomycota</taxon>
        <taxon>Kickxellomycotina</taxon>
        <taxon>Harpellomycetes</taxon>
        <taxon>Harpellales</taxon>
        <taxon>Legeriomycetaceae</taxon>
        <taxon>Zancudomyces</taxon>
    </lineage>
</organism>
<name>A0A1R1PTZ8_ZANCU</name>
<dbReference type="SUPFAM" id="SSF48371">
    <property type="entry name" value="ARM repeat"/>
    <property type="match status" value="1"/>
</dbReference>
<dbReference type="InterPro" id="IPR016024">
    <property type="entry name" value="ARM-type_fold"/>
</dbReference>
<accession>A0A1R1PTZ8</accession>
<feature type="region of interest" description="Disordered" evidence="1">
    <location>
        <begin position="430"/>
        <end position="452"/>
    </location>
</feature>
<dbReference type="Gene3D" id="1.25.10.10">
    <property type="entry name" value="Leucine-rich Repeat Variant"/>
    <property type="match status" value="1"/>
</dbReference>
<comment type="caution">
    <text evidence="2">The sequence shown here is derived from an EMBL/GenBank/DDBJ whole genome shotgun (WGS) entry which is preliminary data.</text>
</comment>
<evidence type="ECO:0000256" key="1">
    <source>
        <dbReference type="SAM" id="MobiDB-lite"/>
    </source>
</evidence>
<feature type="region of interest" description="Disordered" evidence="1">
    <location>
        <begin position="476"/>
        <end position="505"/>
    </location>
</feature>
<gene>
    <name evidence="2" type="ORF">AX774_g2049</name>
</gene>
<dbReference type="InterPro" id="IPR011989">
    <property type="entry name" value="ARM-like"/>
</dbReference>
<dbReference type="EMBL" id="LSSK01000199">
    <property type="protein sequence ID" value="OMH84424.1"/>
    <property type="molecule type" value="Genomic_DNA"/>
</dbReference>
<dbReference type="Proteomes" id="UP000188320">
    <property type="component" value="Unassembled WGS sequence"/>
</dbReference>
<evidence type="ECO:0000313" key="2">
    <source>
        <dbReference type="EMBL" id="OMH84424.1"/>
    </source>
</evidence>
<feature type="compositionally biased region" description="Acidic residues" evidence="1">
    <location>
        <begin position="437"/>
        <end position="449"/>
    </location>
</feature>
<feature type="compositionally biased region" description="Polar residues" evidence="1">
    <location>
        <begin position="483"/>
        <end position="505"/>
    </location>
</feature>
<evidence type="ECO:0000313" key="3">
    <source>
        <dbReference type="Proteomes" id="UP000188320"/>
    </source>
</evidence>
<keyword evidence="3" id="KW-1185">Reference proteome</keyword>
<sequence length="1059" mass="119352">MALKVFYSSVCNELPTILMETRDELNNGGLQDRDAVENYDYSSSYYERGGEIETENRSLKWAQRSINKIYNRYEHSYYKYELGGQDENEDKQAEVERVINSILDPSYTFTNSSSSSTVYYEHEESRNPTLAAMAVLETICVERQKSSMEFLVNYVVERIATSYQNSHEGSAGERYAALAILSTISDGIKAMVRGNGDCKSRGAEEKNNSKVIEVITHQIEHVVIPEVFSEFNLDNGGYNRKEMRGGMNILRIKALEIVTRYSGLLVEYMANPQGLVLQLLEQITGNRREQMEVRILSALAVNELITKIDKANKKARNESAEGIETIVVHIIRYLMEMLEETVKLVNAGSTDANAEVIVSTNMNMNTNTNNVEVLLIELIQELVETYSGRIGREHILQLVQGLATKVDLLVNSLSLRLSKLAQQQHRNLGAAGGVIDGNDDDSDGDEDEEKKEQAVEMIKTVFGTIQILLEPLENHPEPILLGNSENNKSGSVDDNSKRPNGNNGESGVDCIQHIKGIVYPVISKIIELEIYECYQIAISVFDNLVFMTSSPLSAINGVVSGNYENKAQVEEFEVHLFRLVLNKVVGLFDPGNENISWETADQTMEILFESMVLVNTKLLNLHHRVKISGQSNVQGDQTLGYGENFVRDSNSGLGLDLDSITMRINMDLYYNEDGAVFQFMIRIIDLLFSQGGNGGEWRKVISNYFGSSGMDDDDSEGEDDNEMVDTICEIVQNIILLYSISTKLFNMDNVGIGGEKYVDRQVVEKYIRLILPLLFSSAAHPNTDTITNISGTKNRSADVKNQSMFLTVLSILTFNTYPYQVANVGLNVHQSMSFLLGLASHSGYQAVIERSIQKYAGRNRMRRIIDLKLTIVALLDYIQLCLSTVNSGGELKMVKMVKYVIDCFGRLPRAILQYNSLVRSSSQPGGGKTNNNRYGGDADEEIEDVVNLMEVHQEEGDQDDMDDYDEFGVEYDEEGGDGMDEEYSEVDENDIDVQEEQHEQQIVDSKHILFDFDVYSYFKSFYYKCYYPKISCLNREVLEQMESILNSDQRQLLLDLISN</sequence>
<proteinExistence type="predicted"/>
<reference evidence="3" key="1">
    <citation type="submission" date="2017-01" db="EMBL/GenBank/DDBJ databases">
        <authorList>
            <person name="Wang Y."/>
            <person name="White M."/>
            <person name="Kvist S."/>
            <person name="Moncalvo J.-M."/>
        </authorList>
    </citation>
    <scope>NUCLEOTIDE SEQUENCE [LARGE SCALE GENOMIC DNA]</scope>
    <source>
        <strain evidence="3">COL-18-3</strain>
    </source>
</reference>